<reference evidence="4" key="1">
    <citation type="submission" date="2022-02" db="EMBL/GenBank/DDBJ databases">
        <authorList>
            <person name="Lee M."/>
            <person name="Kim S.-J."/>
            <person name="Jung M.-Y."/>
        </authorList>
    </citation>
    <scope>NUCLEOTIDE SEQUENCE</scope>
    <source>
        <strain evidence="4">JHP9</strain>
    </source>
</reference>
<organism evidence="4 5">
    <name type="scientific">Brachybacterium equifaecis</name>
    <dbReference type="NCBI Taxonomy" id="2910770"/>
    <lineage>
        <taxon>Bacteria</taxon>
        <taxon>Bacillati</taxon>
        <taxon>Actinomycetota</taxon>
        <taxon>Actinomycetes</taxon>
        <taxon>Micrococcales</taxon>
        <taxon>Dermabacteraceae</taxon>
        <taxon>Brachybacterium</taxon>
    </lineage>
</organism>
<keyword evidence="4" id="KW-0645">Protease</keyword>
<feature type="transmembrane region" description="Helical" evidence="2">
    <location>
        <begin position="286"/>
        <end position="303"/>
    </location>
</feature>
<dbReference type="GO" id="GO:0008233">
    <property type="term" value="F:peptidase activity"/>
    <property type="evidence" value="ECO:0007669"/>
    <property type="project" value="UniProtKB-KW"/>
</dbReference>
<feature type="transmembrane region" description="Helical" evidence="2">
    <location>
        <begin position="167"/>
        <end position="188"/>
    </location>
</feature>
<keyword evidence="5" id="KW-1185">Reference proteome</keyword>
<keyword evidence="2" id="KW-1133">Transmembrane helix</keyword>
<dbReference type="RefSeq" id="WP_249737349.1">
    <property type="nucleotide sequence ID" value="NZ_JAKNCJ010000002.1"/>
</dbReference>
<evidence type="ECO:0000256" key="1">
    <source>
        <dbReference type="SAM" id="MobiDB-lite"/>
    </source>
</evidence>
<sequence>MSTRTAGTPATASIPEPGLSPAPSAPSAPGLPYHRLAHLRPEWAAWFRPLLAAFVAGSAQVIFAYLVLVGVVSVLAVIPGVDPLAIGRSQGDPASPLSVLVALLLGAFALPAGLLGARLGGWRPAAWLWSIAGRLRRDALRGAAARMLPILALTAALSLLVGAGPQAIRPLAGAGQIGAVLLITVLLAPLRAVGEELVFRGLGQQAIGTWLRSPVWAILLPVPLSLIGRGYEADAGALAGAALISLCAGFLAWKSGGLERSILLQLGTFGFTALLAPFGGPVMPGQGASIAPLLIGVLLVTVLEARGISRREGLGFGEPLRRAADAPRPRVVRI</sequence>
<dbReference type="EMBL" id="JAKNCJ010000002">
    <property type="protein sequence ID" value="MCL6423263.1"/>
    <property type="molecule type" value="Genomic_DNA"/>
</dbReference>
<proteinExistence type="predicted"/>
<keyword evidence="4" id="KW-0378">Hydrolase</keyword>
<feature type="transmembrane region" description="Helical" evidence="2">
    <location>
        <begin position="98"/>
        <end position="122"/>
    </location>
</feature>
<accession>A0ABT0R1J2</accession>
<evidence type="ECO:0000313" key="4">
    <source>
        <dbReference type="EMBL" id="MCL6423263.1"/>
    </source>
</evidence>
<dbReference type="GO" id="GO:0006508">
    <property type="term" value="P:proteolysis"/>
    <property type="evidence" value="ECO:0007669"/>
    <property type="project" value="UniProtKB-KW"/>
</dbReference>
<feature type="compositionally biased region" description="Polar residues" evidence="1">
    <location>
        <begin position="1"/>
        <end position="11"/>
    </location>
</feature>
<dbReference type="Pfam" id="PF02517">
    <property type="entry name" value="Rce1-like"/>
    <property type="match status" value="1"/>
</dbReference>
<comment type="caution">
    <text evidence="4">The sequence shown here is derived from an EMBL/GenBank/DDBJ whole genome shotgun (WGS) entry which is preliminary data.</text>
</comment>
<evidence type="ECO:0000259" key="3">
    <source>
        <dbReference type="Pfam" id="PF02517"/>
    </source>
</evidence>
<name>A0ABT0R1J2_9MICO</name>
<keyword evidence="2" id="KW-0472">Membrane</keyword>
<feature type="transmembrane region" description="Helical" evidence="2">
    <location>
        <begin position="50"/>
        <end position="78"/>
    </location>
</feature>
<dbReference type="InterPro" id="IPR003675">
    <property type="entry name" value="Rce1/LyrA-like_dom"/>
</dbReference>
<evidence type="ECO:0000256" key="2">
    <source>
        <dbReference type="SAM" id="Phobius"/>
    </source>
</evidence>
<feature type="domain" description="CAAX prenyl protease 2/Lysostaphin resistance protein A-like" evidence="3">
    <location>
        <begin position="180"/>
        <end position="264"/>
    </location>
</feature>
<keyword evidence="2" id="KW-0812">Transmembrane</keyword>
<protein>
    <submittedName>
        <fullName evidence="4">CAAX protease</fullName>
    </submittedName>
</protein>
<gene>
    <name evidence="4" type="ORF">Bequi_07670</name>
</gene>
<feature type="region of interest" description="Disordered" evidence="1">
    <location>
        <begin position="1"/>
        <end position="26"/>
    </location>
</feature>
<dbReference type="Proteomes" id="UP001203761">
    <property type="component" value="Unassembled WGS sequence"/>
</dbReference>
<evidence type="ECO:0000313" key="5">
    <source>
        <dbReference type="Proteomes" id="UP001203761"/>
    </source>
</evidence>
<feature type="transmembrane region" description="Helical" evidence="2">
    <location>
        <begin position="143"/>
        <end position="161"/>
    </location>
</feature>
<feature type="transmembrane region" description="Helical" evidence="2">
    <location>
        <begin position="235"/>
        <end position="253"/>
    </location>
</feature>